<evidence type="ECO:0000313" key="7">
    <source>
        <dbReference type="EMBL" id="MCS3679151.1"/>
    </source>
</evidence>
<dbReference type="InterPro" id="IPR017871">
    <property type="entry name" value="ABC_transporter-like_CS"/>
</dbReference>
<dbReference type="InterPro" id="IPR003439">
    <property type="entry name" value="ABC_transporter-like_ATP-bd"/>
</dbReference>
<dbReference type="InterPro" id="IPR003593">
    <property type="entry name" value="AAA+_ATPase"/>
</dbReference>
<comment type="similarity">
    <text evidence="1">Belongs to the ABC transporter superfamily.</text>
</comment>
<dbReference type="PROSITE" id="PS00211">
    <property type="entry name" value="ABC_TRANSPORTER_1"/>
    <property type="match status" value="1"/>
</dbReference>
<dbReference type="Gene3D" id="3.40.50.300">
    <property type="entry name" value="P-loop containing nucleotide triphosphate hydrolases"/>
    <property type="match status" value="1"/>
</dbReference>
<keyword evidence="4" id="KW-0547">Nucleotide-binding</keyword>
<protein>
    <submittedName>
        <fullName evidence="7">Lipopolysaccharide export system ATP-binding protein</fullName>
        <ecNumber evidence="7">3.6.3.-</ecNumber>
    </submittedName>
</protein>
<organism evidence="7 8">
    <name type="scientific">Salinibacter ruber</name>
    <dbReference type="NCBI Taxonomy" id="146919"/>
    <lineage>
        <taxon>Bacteria</taxon>
        <taxon>Pseudomonadati</taxon>
        <taxon>Rhodothermota</taxon>
        <taxon>Rhodothermia</taxon>
        <taxon>Rhodothermales</taxon>
        <taxon>Salinibacteraceae</taxon>
        <taxon>Salinibacter</taxon>
    </lineage>
</organism>
<keyword evidence="3" id="KW-0536">Nodulation</keyword>
<dbReference type="RefSeq" id="WP_259081004.1">
    <property type="nucleotide sequence ID" value="NZ_JANUAU010000013.1"/>
</dbReference>
<dbReference type="Proteomes" id="UP001155027">
    <property type="component" value="Unassembled WGS sequence"/>
</dbReference>
<evidence type="ECO:0000256" key="1">
    <source>
        <dbReference type="ARBA" id="ARBA00005417"/>
    </source>
</evidence>
<dbReference type="InterPro" id="IPR050763">
    <property type="entry name" value="ABC_transporter_ATP-binding"/>
</dbReference>
<sequence length="230" mass="24925">MNDDSALILDGVFYRVPSLDILQGVHLKAPAGAITGLFGRNGSGKTTLLKVAAGQIQPNSGLTIIDGTRLHKQSKWKRFSTIAYLPQESMLPPDVTVRTLVRSAGLSSHHVPDQLASSPTRTVRTLSGGERRLLEVAIVLGLEHDYVLLDEPFTGVEPLLIDAIGRRIEEAAAQGTGVLLTDHYHQHVTPLADDAYVLWQKQCVPLDGDAPLHDQLVEMGYLRADAAARS</sequence>
<keyword evidence="5 7" id="KW-0067">ATP-binding</keyword>
<comment type="caution">
    <text evidence="7">The sequence shown here is derived from an EMBL/GenBank/DDBJ whole genome shotgun (WGS) entry which is preliminary data.</text>
</comment>
<dbReference type="PANTHER" id="PTHR42711:SF5">
    <property type="entry name" value="ABC TRANSPORTER ATP-BINDING PROTEIN NATA"/>
    <property type="match status" value="1"/>
</dbReference>
<reference evidence="7" key="1">
    <citation type="submission" date="2022-08" db="EMBL/GenBank/DDBJ databases">
        <title>Genomic Encyclopedia of Type Strains, Phase V (KMG-V): Genome sequencing to study the core and pangenomes of soil and plant-associated prokaryotes.</title>
        <authorList>
            <person name="Whitman W."/>
        </authorList>
    </citation>
    <scope>NUCLEOTIDE SEQUENCE</scope>
    <source>
        <strain evidence="7">0</strain>
    </source>
</reference>
<keyword evidence="7" id="KW-0378">Hydrolase</keyword>
<dbReference type="SMART" id="SM00382">
    <property type="entry name" value="AAA"/>
    <property type="match status" value="1"/>
</dbReference>
<dbReference type="AlphaFoldDB" id="A0A9X2Q3Y0"/>
<dbReference type="InterPro" id="IPR027417">
    <property type="entry name" value="P-loop_NTPase"/>
</dbReference>
<feature type="domain" description="ABC transporter" evidence="6">
    <location>
        <begin position="7"/>
        <end position="225"/>
    </location>
</feature>
<dbReference type="PANTHER" id="PTHR42711">
    <property type="entry name" value="ABC TRANSPORTER ATP-BINDING PROTEIN"/>
    <property type="match status" value="1"/>
</dbReference>
<accession>A0A9X2Q3Y0</accession>
<dbReference type="Pfam" id="PF00005">
    <property type="entry name" value="ABC_tran"/>
    <property type="match status" value="1"/>
</dbReference>
<evidence type="ECO:0000259" key="6">
    <source>
        <dbReference type="PROSITE" id="PS50893"/>
    </source>
</evidence>
<evidence type="ECO:0000256" key="4">
    <source>
        <dbReference type="ARBA" id="ARBA00022741"/>
    </source>
</evidence>
<evidence type="ECO:0000313" key="8">
    <source>
        <dbReference type="Proteomes" id="UP001155027"/>
    </source>
</evidence>
<evidence type="ECO:0000256" key="5">
    <source>
        <dbReference type="ARBA" id="ARBA00022840"/>
    </source>
</evidence>
<keyword evidence="2" id="KW-0813">Transport</keyword>
<evidence type="ECO:0000256" key="3">
    <source>
        <dbReference type="ARBA" id="ARBA00022458"/>
    </source>
</evidence>
<dbReference type="PROSITE" id="PS50893">
    <property type="entry name" value="ABC_TRANSPORTER_2"/>
    <property type="match status" value="1"/>
</dbReference>
<name>A0A9X2Q3Y0_9BACT</name>
<evidence type="ECO:0000256" key="2">
    <source>
        <dbReference type="ARBA" id="ARBA00022448"/>
    </source>
</evidence>
<gene>
    <name evidence="7" type="ORF">GGP71_003100</name>
</gene>
<dbReference type="EC" id="3.6.3.-" evidence="7"/>
<dbReference type="GO" id="GO:0005524">
    <property type="term" value="F:ATP binding"/>
    <property type="evidence" value="ECO:0007669"/>
    <property type="project" value="UniProtKB-KW"/>
</dbReference>
<dbReference type="EMBL" id="JANUAU010000013">
    <property type="protein sequence ID" value="MCS3679151.1"/>
    <property type="molecule type" value="Genomic_DNA"/>
</dbReference>
<dbReference type="SUPFAM" id="SSF52540">
    <property type="entry name" value="P-loop containing nucleoside triphosphate hydrolases"/>
    <property type="match status" value="1"/>
</dbReference>
<dbReference type="GO" id="GO:0016887">
    <property type="term" value="F:ATP hydrolysis activity"/>
    <property type="evidence" value="ECO:0007669"/>
    <property type="project" value="InterPro"/>
</dbReference>
<proteinExistence type="inferred from homology"/>